<protein>
    <submittedName>
        <fullName evidence="4">VWA domain-containing protein</fullName>
    </submittedName>
</protein>
<evidence type="ECO:0000313" key="4">
    <source>
        <dbReference type="EMBL" id="MBI2875509.1"/>
    </source>
</evidence>
<evidence type="ECO:0000256" key="1">
    <source>
        <dbReference type="SAM" id="MobiDB-lite"/>
    </source>
</evidence>
<name>A0A932CLS4_UNCTE</name>
<dbReference type="AlphaFoldDB" id="A0A932CLS4"/>
<evidence type="ECO:0000259" key="3">
    <source>
        <dbReference type="PROSITE" id="PS51468"/>
    </source>
</evidence>
<dbReference type="InterPro" id="IPR013694">
    <property type="entry name" value="VIT"/>
</dbReference>
<dbReference type="InterPro" id="IPR036465">
    <property type="entry name" value="vWFA_dom_sf"/>
</dbReference>
<dbReference type="PANTHER" id="PTHR45737:SF6">
    <property type="entry name" value="VON WILLEBRAND FACTOR A DOMAIN-CONTAINING PROTEIN 5A"/>
    <property type="match status" value="1"/>
</dbReference>
<evidence type="ECO:0000313" key="5">
    <source>
        <dbReference type="Proteomes" id="UP000769766"/>
    </source>
</evidence>
<dbReference type="SUPFAM" id="SSF53300">
    <property type="entry name" value="vWA-like"/>
    <property type="match status" value="1"/>
</dbReference>
<dbReference type="Pfam" id="PF13768">
    <property type="entry name" value="VWA_3"/>
    <property type="match status" value="1"/>
</dbReference>
<reference evidence="4" key="1">
    <citation type="submission" date="2020-07" db="EMBL/GenBank/DDBJ databases">
        <title>Huge and variable diversity of episymbiotic CPR bacteria and DPANN archaea in groundwater ecosystems.</title>
        <authorList>
            <person name="He C.Y."/>
            <person name="Keren R."/>
            <person name="Whittaker M."/>
            <person name="Farag I.F."/>
            <person name="Doudna J."/>
            <person name="Cate J.H.D."/>
            <person name="Banfield J.F."/>
        </authorList>
    </citation>
    <scope>NUCLEOTIDE SEQUENCE</scope>
    <source>
        <strain evidence="4">NC_groundwater_672_Ag_B-0.1um_62_36</strain>
    </source>
</reference>
<feature type="domain" description="VWFA" evidence="2">
    <location>
        <begin position="339"/>
        <end position="508"/>
    </location>
</feature>
<dbReference type="InterPro" id="IPR002035">
    <property type="entry name" value="VWF_A"/>
</dbReference>
<feature type="region of interest" description="Disordered" evidence="1">
    <location>
        <begin position="677"/>
        <end position="706"/>
    </location>
</feature>
<dbReference type="EMBL" id="JACPRF010000039">
    <property type="protein sequence ID" value="MBI2875509.1"/>
    <property type="molecule type" value="Genomic_DNA"/>
</dbReference>
<organism evidence="4 5">
    <name type="scientific">Tectimicrobiota bacterium</name>
    <dbReference type="NCBI Taxonomy" id="2528274"/>
    <lineage>
        <taxon>Bacteria</taxon>
        <taxon>Pseudomonadati</taxon>
        <taxon>Nitrospinota/Tectimicrobiota group</taxon>
        <taxon>Candidatus Tectimicrobiota</taxon>
    </lineage>
</organism>
<proteinExistence type="predicted"/>
<dbReference type="PROSITE" id="PS50234">
    <property type="entry name" value="VWFA"/>
    <property type="match status" value="1"/>
</dbReference>
<feature type="region of interest" description="Disordered" evidence="1">
    <location>
        <begin position="212"/>
        <end position="244"/>
    </location>
</feature>
<accession>A0A932CLS4</accession>
<comment type="caution">
    <text evidence="4">The sequence shown here is derived from an EMBL/GenBank/DDBJ whole genome shotgun (WGS) entry which is preliminary data.</text>
</comment>
<feature type="domain" description="VIT" evidence="3">
    <location>
        <begin position="57"/>
        <end position="185"/>
    </location>
</feature>
<evidence type="ECO:0000259" key="2">
    <source>
        <dbReference type="PROSITE" id="PS50234"/>
    </source>
</evidence>
<dbReference type="SMART" id="SM00327">
    <property type="entry name" value="VWA"/>
    <property type="match status" value="1"/>
</dbReference>
<dbReference type="Pfam" id="PF08487">
    <property type="entry name" value="VIT"/>
    <property type="match status" value="1"/>
</dbReference>
<dbReference type="PANTHER" id="PTHR45737">
    <property type="entry name" value="VON WILLEBRAND FACTOR A DOMAIN-CONTAINING PROTEIN 5A"/>
    <property type="match status" value="1"/>
</dbReference>
<gene>
    <name evidence="4" type="ORF">HYY20_01360</name>
</gene>
<dbReference type="Gene3D" id="3.40.50.410">
    <property type="entry name" value="von Willebrand factor, type A domain"/>
    <property type="match status" value="1"/>
</dbReference>
<dbReference type="SMART" id="SM00609">
    <property type="entry name" value="VIT"/>
    <property type="match status" value="1"/>
</dbReference>
<dbReference type="PROSITE" id="PS51468">
    <property type="entry name" value="VIT"/>
    <property type="match status" value="1"/>
</dbReference>
<sequence length="821" mass="89521">MKGKAALFWRPGRTSVSTAVILAALVLAGVTGTLAVKPGPRVKPGPTPASTQAVSEGSLIGFDADGRRQDFPLKHTAVTVEIAGFLARVQVTQQFENPYPDKIEAVYTCPLPQRAAVDDMTLRVGDRVVRGKIQRREEAQAIYQAARAKGHVAGLLDQERPNIFTQSVANILPGERVTVSIRYVETLQYEDGSYELVFPMVVGPRYIPGRPTGRQGGGWAEDTDQIPDASRITPPVTPPGTRAGHDLSLEVRLEAGLPIESLRSPSHEIRVERPAASQAVVRLKAQTVIPNQDFILRYDVAGRQIEDAVLTHRNGQEGFFMLLLQPPDRVTPEEVTPKELVFVVDTSGSMSGFPIEKAKETMRLALDGLYPQDTFNLITFSGDTRVLFPEPVPATPENLRKAQAFLASQSGGGGTEMMQAIRTALDPSDAQDHLRIVCFMTDGYVGNDFAILEEIRRHPNARVFAFGIGSSVNRFLLDGMAEHGRGEVEYVGLNDDGSAAARRFHERVRNPLLTDLSVDWGGLPVKEVYPKRLPDLFSAKPVVLTGRYTAAGRGIVRLRGRLAGRAVTREIHLNLPAVEPKHGVLATLWARTRVADIMSQDFDGMQQGNPRTEVREAITRLGLDHRLVTQFTSFVAVEEMMITEGGAPRRVEVPVEMPEGVSYEGVFGLEDAAPSGIGQRAISPSPAAGGFSGRKERPSYAPAERSVAALPETQELAMEPPSSGPAKLHPTLTAVVERVKNRDTKPTAAEASFVKKGQALIQVWLRDTSPETMARLKKLGFELVLQPKTANLVIGRLPIDKLAELAALDVVRYVAPQLTRL</sequence>
<dbReference type="Proteomes" id="UP000769766">
    <property type="component" value="Unassembled WGS sequence"/>
</dbReference>